<protein>
    <submittedName>
        <fullName evidence="2">Uncharacterized protein</fullName>
    </submittedName>
</protein>
<sequence>MPQTPQMHPLPLKASGDRTSSAKRQISGSSPIGTPTQNKKPRTSLQQTTPVKTSGAEPATMERKDGLQNTAACPATSIEEPTIDTFVSKTLAAWKVCKGNPGSHLQKELNREVQASKQHLDAAHTFLKKMERLSDDLEAAIANAGGLNEGKHKLVKDGWYMTSKQHAQLAYEENNRCSKAHEKAMKDRADALTLENGLKKKVEDVKEERKQLEKFGEFMSVYPSSTGA</sequence>
<keyword evidence="3" id="KW-1185">Reference proteome</keyword>
<evidence type="ECO:0000313" key="3">
    <source>
        <dbReference type="Proteomes" id="UP000716446"/>
    </source>
</evidence>
<organism evidence="2 3">
    <name type="scientific">Aureobasidium vineae</name>
    <dbReference type="NCBI Taxonomy" id="2773715"/>
    <lineage>
        <taxon>Eukaryota</taxon>
        <taxon>Fungi</taxon>
        <taxon>Dikarya</taxon>
        <taxon>Ascomycota</taxon>
        <taxon>Pezizomycotina</taxon>
        <taxon>Dothideomycetes</taxon>
        <taxon>Dothideomycetidae</taxon>
        <taxon>Dothideales</taxon>
        <taxon>Saccotheciaceae</taxon>
        <taxon>Aureobasidium</taxon>
    </lineage>
</organism>
<feature type="compositionally biased region" description="Polar residues" evidence="1">
    <location>
        <begin position="17"/>
        <end position="52"/>
    </location>
</feature>
<dbReference type="Proteomes" id="UP000716446">
    <property type="component" value="Unassembled WGS sequence"/>
</dbReference>
<reference evidence="2" key="1">
    <citation type="submission" date="2020-06" db="EMBL/GenBank/DDBJ databases">
        <authorList>
            <person name="Onetto C."/>
        </authorList>
    </citation>
    <scope>NUCLEOTIDE SEQUENCE</scope>
</reference>
<gene>
    <name evidence="2" type="ORF">AWRI4619_LOCUS2176</name>
</gene>
<comment type="caution">
    <text evidence="2">The sequence shown here is derived from an EMBL/GenBank/DDBJ whole genome shotgun (WGS) entry which is preliminary data.</text>
</comment>
<evidence type="ECO:0000256" key="1">
    <source>
        <dbReference type="SAM" id="MobiDB-lite"/>
    </source>
</evidence>
<proteinExistence type="predicted"/>
<dbReference type="AlphaFoldDB" id="A0A9N8P6L2"/>
<accession>A0A9N8P6L2</accession>
<dbReference type="EMBL" id="CAIJEN010000002">
    <property type="protein sequence ID" value="CAD0083609.1"/>
    <property type="molecule type" value="Genomic_DNA"/>
</dbReference>
<feature type="region of interest" description="Disordered" evidence="1">
    <location>
        <begin position="1"/>
        <end position="68"/>
    </location>
</feature>
<name>A0A9N8P6L2_9PEZI</name>
<evidence type="ECO:0000313" key="2">
    <source>
        <dbReference type="EMBL" id="CAD0083609.1"/>
    </source>
</evidence>